<organism evidence="5 6">
    <name type="scientific">Holdemania filiformis</name>
    <dbReference type="NCBI Taxonomy" id="61171"/>
    <lineage>
        <taxon>Bacteria</taxon>
        <taxon>Bacillati</taxon>
        <taxon>Bacillota</taxon>
        <taxon>Erysipelotrichia</taxon>
        <taxon>Erysipelotrichales</taxon>
        <taxon>Erysipelotrichaceae</taxon>
        <taxon>Holdemania</taxon>
    </lineage>
</organism>
<dbReference type="InterPro" id="IPR000524">
    <property type="entry name" value="Tscrpt_reg_HTH_GntR"/>
</dbReference>
<evidence type="ECO:0000259" key="4">
    <source>
        <dbReference type="PROSITE" id="PS50949"/>
    </source>
</evidence>
<dbReference type="GO" id="GO:0003700">
    <property type="term" value="F:DNA-binding transcription factor activity"/>
    <property type="evidence" value="ECO:0007669"/>
    <property type="project" value="InterPro"/>
</dbReference>
<dbReference type="Gene3D" id="1.10.10.10">
    <property type="entry name" value="Winged helix-like DNA-binding domain superfamily/Winged helix DNA-binding domain"/>
    <property type="match status" value="1"/>
</dbReference>
<dbReference type="SMART" id="SM00866">
    <property type="entry name" value="UTRA"/>
    <property type="match status" value="1"/>
</dbReference>
<dbReference type="GO" id="GO:0045892">
    <property type="term" value="P:negative regulation of DNA-templated transcription"/>
    <property type="evidence" value="ECO:0007669"/>
    <property type="project" value="TreeGrafter"/>
</dbReference>
<reference evidence="5 6" key="1">
    <citation type="submission" date="2018-08" db="EMBL/GenBank/DDBJ databases">
        <title>A genome reference for cultivated species of the human gut microbiota.</title>
        <authorList>
            <person name="Zou Y."/>
            <person name="Xue W."/>
            <person name="Luo G."/>
        </authorList>
    </citation>
    <scope>NUCLEOTIDE SEQUENCE [LARGE SCALE GENOMIC DNA]</scope>
    <source>
        <strain evidence="5 6">AF24-29</strain>
    </source>
</reference>
<dbReference type="InterPro" id="IPR036388">
    <property type="entry name" value="WH-like_DNA-bd_sf"/>
</dbReference>
<dbReference type="InterPro" id="IPR011663">
    <property type="entry name" value="UTRA"/>
</dbReference>
<dbReference type="SMART" id="SM00345">
    <property type="entry name" value="HTH_GNTR"/>
    <property type="match status" value="1"/>
</dbReference>
<keyword evidence="2" id="KW-0238">DNA-binding</keyword>
<dbReference type="FunFam" id="1.10.10.10:FF:000079">
    <property type="entry name" value="GntR family transcriptional regulator"/>
    <property type="match status" value="1"/>
</dbReference>
<keyword evidence="1" id="KW-0805">Transcription regulation</keyword>
<feature type="domain" description="HTH gntR-type" evidence="4">
    <location>
        <begin position="15"/>
        <end position="83"/>
    </location>
</feature>
<protein>
    <submittedName>
        <fullName evidence="5">GntR family transcriptional regulator</fullName>
    </submittedName>
</protein>
<dbReference type="InterPro" id="IPR050679">
    <property type="entry name" value="Bact_HTH_transcr_reg"/>
</dbReference>
<name>A0A412FUZ5_9FIRM</name>
<comment type="caution">
    <text evidence="5">The sequence shown here is derived from an EMBL/GenBank/DDBJ whole genome shotgun (WGS) entry which is preliminary data.</text>
</comment>
<dbReference type="SUPFAM" id="SSF64288">
    <property type="entry name" value="Chorismate lyase-like"/>
    <property type="match status" value="1"/>
</dbReference>
<dbReference type="Pfam" id="PF00392">
    <property type="entry name" value="GntR"/>
    <property type="match status" value="1"/>
</dbReference>
<evidence type="ECO:0000256" key="3">
    <source>
        <dbReference type="ARBA" id="ARBA00023163"/>
    </source>
</evidence>
<proteinExistence type="predicted"/>
<dbReference type="PROSITE" id="PS50949">
    <property type="entry name" value="HTH_GNTR"/>
    <property type="match status" value="1"/>
</dbReference>
<keyword evidence="6" id="KW-1185">Reference proteome</keyword>
<dbReference type="SUPFAM" id="SSF46785">
    <property type="entry name" value="Winged helix' DNA-binding domain"/>
    <property type="match status" value="1"/>
</dbReference>
<dbReference type="InterPro" id="IPR028978">
    <property type="entry name" value="Chorismate_lyase_/UTRA_dom_sf"/>
</dbReference>
<dbReference type="CDD" id="cd07377">
    <property type="entry name" value="WHTH_GntR"/>
    <property type="match status" value="1"/>
</dbReference>
<keyword evidence="3" id="KW-0804">Transcription</keyword>
<evidence type="ECO:0000313" key="5">
    <source>
        <dbReference type="EMBL" id="RGR71930.1"/>
    </source>
</evidence>
<dbReference type="PRINTS" id="PR00035">
    <property type="entry name" value="HTHGNTR"/>
</dbReference>
<dbReference type="InterPro" id="IPR036390">
    <property type="entry name" value="WH_DNA-bd_sf"/>
</dbReference>
<dbReference type="AlphaFoldDB" id="A0A412FUZ5"/>
<dbReference type="PANTHER" id="PTHR44846:SF17">
    <property type="entry name" value="GNTR-FAMILY TRANSCRIPTIONAL REGULATOR"/>
    <property type="match status" value="1"/>
</dbReference>
<evidence type="ECO:0000313" key="6">
    <source>
        <dbReference type="Proteomes" id="UP000284178"/>
    </source>
</evidence>
<evidence type="ECO:0000256" key="2">
    <source>
        <dbReference type="ARBA" id="ARBA00023125"/>
    </source>
</evidence>
<sequence>MISDRELRNTMAKKQLQYQKIEEYIIKQIKHGKVHRGDKLPSENELCAQFNVSRMTVNKALTHLSDQEYIERIPGKGSFVRGPRIERKIPEMLSFSEEHRRAGIKTEAKLLQYSVICAKEVPEIMEKLGLKENDFIHYFIRLRLGDGKPMAVSYNYISVVKVPYLDITYLEKSLYQYLEEKLNLQLAYNDTTISVVMPSKEIQKALEMSEKRDVVLSTHISYLTDNTPFEYTETYYHADQYSFRYQCYRQEK</sequence>
<dbReference type="GO" id="GO:0003677">
    <property type="term" value="F:DNA binding"/>
    <property type="evidence" value="ECO:0007669"/>
    <property type="project" value="UniProtKB-KW"/>
</dbReference>
<dbReference type="Gene3D" id="3.40.1410.10">
    <property type="entry name" value="Chorismate lyase-like"/>
    <property type="match status" value="1"/>
</dbReference>
<evidence type="ECO:0000256" key="1">
    <source>
        <dbReference type="ARBA" id="ARBA00023015"/>
    </source>
</evidence>
<accession>A0A412FUZ5</accession>
<dbReference type="Pfam" id="PF07702">
    <property type="entry name" value="UTRA"/>
    <property type="match status" value="1"/>
</dbReference>
<dbReference type="EMBL" id="QRUP01000017">
    <property type="protein sequence ID" value="RGR71930.1"/>
    <property type="molecule type" value="Genomic_DNA"/>
</dbReference>
<dbReference type="Proteomes" id="UP000284178">
    <property type="component" value="Unassembled WGS sequence"/>
</dbReference>
<dbReference type="PANTHER" id="PTHR44846">
    <property type="entry name" value="MANNOSYL-D-GLYCERATE TRANSPORT/METABOLISM SYSTEM REPRESSOR MNGR-RELATED"/>
    <property type="match status" value="1"/>
</dbReference>
<gene>
    <name evidence="5" type="ORF">DWY25_13035</name>
</gene>